<feature type="domain" description="DUF6797" evidence="2">
    <location>
        <begin position="97"/>
        <end position="192"/>
    </location>
</feature>
<gene>
    <name evidence="3" type="ORF">PX52LOC_02790</name>
</gene>
<dbReference type="Pfam" id="PF20601">
    <property type="entry name" value="DUF6797"/>
    <property type="match status" value="1"/>
</dbReference>
<dbReference type="OrthoDB" id="219211at2"/>
<feature type="chain" id="PRO_5022735220" evidence="1">
    <location>
        <begin position="17"/>
        <end position="782"/>
    </location>
</feature>
<dbReference type="Proteomes" id="UP000324974">
    <property type="component" value="Chromosome"/>
</dbReference>
<dbReference type="PANTHER" id="PTHR33546:SF1">
    <property type="entry name" value="LARGE, MULTIFUNCTIONAL SECRETED PROTEIN"/>
    <property type="match status" value="1"/>
</dbReference>
<dbReference type="EMBL" id="CP042425">
    <property type="protein sequence ID" value="QEL15854.1"/>
    <property type="molecule type" value="Genomic_DNA"/>
</dbReference>
<organism evidence="3 4">
    <name type="scientific">Limnoglobus roseus</name>
    <dbReference type="NCBI Taxonomy" id="2598579"/>
    <lineage>
        <taxon>Bacteria</taxon>
        <taxon>Pseudomonadati</taxon>
        <taxon>Planctomycetota</taxon>
        <taxon>Planctomycetia</taxon>
        <taxon>Gemmatales</taxon>
        <taxon>Gemmataceae</taxon>
        <taxon>Limnoglobus</taxon>
    </lineage>
</organism>
<sequence length="782" mass="85668">MRTLLALLLAPLATFAADPPKPPLVAPVDINDWTPRPGVGKAEPFERMKDPDWDDKRFQSTDTGPALNCTFRYPVGKDPQMAYKATVIKLDGGKAGVAFDRNTMRMVAGWTGGFVNISDRRFGLLNTPTPKGQTTFALPPGPGWPDANGKWDAGVSRFTAPLPKAWAKYRGTYFHGDRVVVKYTVGDLEVLESPRLVTHDDLSVIVRSVQVRNPQGGVNKQLMLVDKLTGAGRTIKSDVQLLFDDVTGGQEAIAIAEKPANVALLPDGHGYAFLRNETSADGWKANVVYGRFAATQLEAFAKFVGTLDRGDDLTPLTKPGGLRWGKPLVTKLVRGSADSPFAVDTLTIPYDNPYKALFFCTAVDFLPDGRIVMTTAHGDVWLVRVDEAKDECHWQRFATGLYQPLGVKVIDGKIHVLERGQLTRLHDENNDGEADFYECVNNDWHVSGGEHSYDTSLETDPQGNFFFHKTGDTDTPTGGTLMRISKDGSKADVYCTGFRHPIGLGISPTGIITGADQEGNWMPATRIDEYKKGGFYGDMRASHRDVPPKTYDPPLCWLPREVDNSAGCQVWVPKDERWGPLAGLPLHFSYGRCKSFVLLRQEIGETVQGGAADLGMRFLSGSRTGRFNPKDGQLYVVGLNGWQTSAQADGSLQRVRPTGKPFDIPVKMEVVPDGVKLTFPNALDPAAVKNLANFRAAWWGYRWSGEYGSKRWKVSNPQAEGQDDLIISAADLSADGKTLFVKVAGGMKPVQQMQLGYNLATKDTTRAVTGSVFLTVHDVGKK</sequence>
<evidence type="ECO:0000313" key="4">
    <source>
        <dbReference type="Proteomes" id="UP000324974"/>
    </source>
</evidence>
<dbReference type="AlphaFoldDB" id="A0A5C1AFE1"/>
<dbReference type="SUPFAM" id="SSF63829">
    <property type="entry name" value="Calcium-dependent phosphotriesterase"/>
    <property type="match status" value="1"/>
</dbReference>
<feature type="signal peptide" evidence="1">
    <location>
        <begin position="1"/>
        <end position="16"/>
    </location>
</feature>
<dbReference type="RefSeq" id="WP_149110629.1">
    <property type="nucleotide sequence ID" value="NZ_CP042425.1"/>
</dbReference>
<name>A0A5C1AFE1_9BACT</name>
<dbReference type="Gene3D" id="2.120.10.30">
    <property type="entry name" value="TolB, C-terminal domain"/>
    <property type="match status" value="1"/>
</dbReference>
<evidence type="ECO:0000313" key="3">
    <source>
        <dbReference type="EMBL" id="QEL15854.1"/>
    </source>
</evidence>
<proteinExistence type="predicted"/>
<evidence type="ECO:0000259" key="2">
    <source>
        <dbReference type="Pfam" id="PF20601"/>
    </source>
</evidence>
<protein>
    <submittedName>
        <fullName evidence="3">Heme-binding protein</fullName>
    </submittedName>
</protein>
<keyword evidence="4" id="KW-1185">Reference proteome</keyword>
<dbReference type="KEGG" id="lrs:PX52LOC_02790"/>
<evidence type="ECO:0000256" key="1">
    <source>
        <dbReference type="SAM" id="SignalP"/>
    </source>
</evidence>
<dbReference type="InterPro" id="IPR011042">
    <property type="entry name" value="6-blade_b-propeller_TolB-like"/>
</dbReference>
<dbReference type="InterPro" id="IPR046476">
    <property type="entry name" value="DUF6797"/>
</dbReference>
<reference evidence="4" key="1">
    <citation type="submission" date="2019-08" db="EMBL/GenBank/DDBJ databases">
        <title>Limnoglobus roseus gen. nov., sp. nov., a novel freshwater planctomycete with a giant genome from the family Gemmataceae.</title>
        <authorList>
            <person name="Kulichevskaya I.S."/>
            <person name="Naumoff D.G."/>
            <person name="Miroshnikov K."/>
            <person name="Ivanova A."/>
            <person name="Philippov D.A."/>
            <person name="Hakobyan A."/>
            <person name="Rijpstra I.C."/>
            <person name="Sinninghe Damste J.S."/>
            <person name="Liesack W."/>
            <person name="Dedysh S.N."/>
        </authorList>
    </citation>
    <scope>NUCLEOTIDE SEQUENCE [LARGE SCALE GENOMIC DNA]</scope>
    <source>
        <strain evidence="4">PX52</strain>
    </source>
</reference>
<keyword evidence="1" id="KW-0732">Signal</keyword>
<dbReference type="PANTHER" id="PTHR33546">
    <property type="entry name" value="LARGE, MULTIFUNCTIONAL SECRETED PROTEIN-RELATED"/>
    <property type="match status" value="1"/>
</dbReference>
<accession>A0A5C1AFE1</accession>